<dbReference type="InterPro" id="IPR029071">
    <property type="entry name" value="Ubiquitin-like_domsf"/>
</dbReference>
<reference evidence="19" key="1">
    <citation type="submission" date="2013-05" db="EMBL/GenBank/DDBJ databases">
        <authorList>
            <person name="Yim A.K.Y."/>
            <person name="Chan T.F."/>
            <person name="Ji K.M."/>
            <person name="Liu X.Y."/>
            <person name="Zhou J.W."/>
            <person name="Li R.Q."/>
            <person name="Yang K.Y."/>
            <person name="Li J."/>
            <person name="Li M."/>
            <person name="Law P.T.W."/>
            <person name="Wu Y.L."/>
            <person name="Cai Z.L."/>
            <person name="Qin H."/>
            <person name="Bao Y."/>
            <person name="Leung R.K.K."/>
            <person name="Ng P.K.S."/>
            <person name="Zou J."/>
            <person name="Zhong X.J."/>
            <person name="Ran P.X."/>
            <person name="Zhong N.S."/>
            <person name="Liu Z.G."/>
            <person name="Tsui S.K.W."/>
        </authorList>
    </citation>
    <scope>NUCLEOTIDE SEQUENCE</scope>
    <source>
        <strain evidence="19">Derf</strain>
        <tissue evidence="19">Whole organism</tissue>
    </source>
</reference>
<dbReference type="InterPro" id="IPR039357">
    <property type="entry name" value="SRD5A/TECR"/>
</dbReference>
<dbReference type="PROSITE" id="PS50053">
    <property type="entry name" value="UBIQUITIN_2"/>
    <property type="match status" value="1"/>
</dbReference>
<evidence type="ECO:0000259" key="17">
    <source>
        <dbReference type="PROSITE" id="PS50053"/>
    </source>
</evidence>
<evidence type="ECO:0000256" key="10">
    <source>
        <dbReference type="ARBA" id="ARBA00022989"/>
    </source>
</evidence>
<dbReference type="PANTHER" id="PTHR10556">
    <property type="entry name" value="3-OXO-5-ALPHA-STEROID 4-DEHYDROGENASE"/>
    <property type="match status" value="1"/>
</dbReference>
<evidence type="ECO:0000256" key="12">
    <source>
        <dbReference type="ARBA" id="ARBA00023098"/>
    </source>
</evidence>
<evidence type="ECO:0000313" key="18">
    <source>
        <dbReference type="EMBL" id="KAH7640836.1"/>
    </source>
</evidence>
<evidence type="ECO:0000256" key="13">
    <source>
        <dbReference type="ARBA" id="ARBA00023136"/>
    </source>
</evidence>
<dbReference type="InterPro" id="IPR001104">
    <property type="entry name" value="3-oxo-5_a-steroid_4-DH_C"/>
</dbReference>
<evidence type="ECO:0000256" key="11">
    <source>
        <dbReference type="ARBA" id="ARBA00023002"/>
    </source>
</evidence>
<comment type="catalytic activity">
    <reaction evidence="15">
        <text>a very-long-chain 2,3-saturated fatty acyl-CoA + NADP(+) = a very-long-chain (2E)-enoyl-CoA + NADPH + H(+)</text>
        <dbReference type="Rhea" id="RHEA:14473"/>
        <dbReference type="ChEBI" id="CHEBI:15378"/>
        <dbReference type="ChEBI" id="CHEBI:57783"/>
        <dbReference type="ChEBI" id="CHEBI:58349"/>
        <dbReference type="ChEBI" id="CHEBI:83724"/>
        <dbReference type="ChEBI" id="CHEBI:83728"/>
        <dbReference type="EC" id="1.3.1.93"/>
    </reaction>
</comment>
<evidence type="ECO:0000256" key="1">
    <source>
        <dbReference type="ARBA" id="ARBA00004477"/>
    </source>
</evidence>
<dbReference type="SUPFAM" id="SSF54236">
    <property type="entry name" value="Ubiquitin-like"/>
    <property type="match status" value="1"/>
</dbReference>
<comment type="function">
    <text evidence="16">Catalyzes the last of the four reactions of the long-chain fatty acids elongation cycle. This endoplasmic reticulum-bound enzymatic process, allows the addition of 2 carbons to the chain of long- and very long-chain fatty acids/VLCFAs per cycle. This enzyme reduces the trans-2,3-enoyl-CoA fatty acid intermediate to an acyl-CoA that can be further elongated by entering a new cycle of elongation. Thereby, it participates in the production of VLCFAs of different chain lengths that are involved in multiple biological processes as precursors of membrane lipids and lipid mediators.</text>
</comment>
<dbReference type="PANTHER" id="PTHR10556:SF28">
    <property type="entry name" value="VERY-LONG-CHAIN ENOYL-COA REDUCTASE"/>
    <property type="match status" value="1"/>
</dbReference>
<evidence type="ECO:0000256" key="2">
    <source>
        <dbReference type="ARBA" id="ARBA00005194"/>
    </source>
</evidence>
<keyword evidence="12" id="KW-0443">Lipid metabolism</keyword>
<gene>
    <name evidence="19" type="ORF">DERF_000517</name>
    <name evidence="18" type="ORF">HUG17_8305</name>
</gene>
<comment type="subcellular location">
    <subcellularLocation>
        <location evidence="1">Endoplasmic reticulum membrane</location>
        <topology evidence="1">Multi-pass membrane protein</topology>
    </subcellularLocation>
</comment>
<keyword evidence="7" id="KW-0256">Endoplasmic reticulum</keyword>
<keyword evidence="8" id="KW-0276">Fatty acid metabolism</keyword>
<dbReference type="EMBL" id="ASGP02000001">
    <property type="protein sequence ID" value="KAH9526421.1"/>
    <property type="molecule type" value="Genomic_DNA"/>
</dbReference>
<evidence type="ECO:0000256" key="5">
    <source>
        <dbReference type="ARBA" id="ARBA00022516"/>
    </source>
</evidence>
<evidence type="ECO:0000256" key="9">
    <source>
        <dbReference type="ARBA" id="ARBA00022857"/>
    </source>
</evidence>
<evidence type="ECO:0000256" key="15">
    <source>
        <dbReference type="ARBA" id="ARBA00051495"/>
    </source>
</evidence>
<name>A0A922L7R8_DERFA</name>
<dbReference type="Pfam" id="PF21696">
    <property type="entry name" value="TECR_N"/>
    <property type="match status" value="1"/>
</dbReference>
<dbReference type="InterPro" id="IPR049127">
    <property type="entry name" value="TECR-like_N"/>
</dbReference>
<keyword evidence="20" id="KW-1185">Reference proteome</keyword>
<organism evidence="19 20">
    <name type="scientific">Dermatophagoides farinae</name>
    <name type="common">American house dust mite</name>
    <dbReference type="NCBI Taxonomy" id="6954"/>
    <lineage>
        <taxon>Eukaryota</taxon>
        <taxon>Metazoa</taxon>
        <taxon>Ecdysozoa</taxon>
        <taxon>Arthropoda</taxon>
        <taxon>Chelicerata</taxon>
        <taxon>Arachnida</taxon>
        <taxon>Acari</taxon>
        <taxon>Acariformes</taxon>
        <taxon>Sarcoptiformes</taxon>
        <taxon>Astigmata</taxon>
        <taxon>Psoroptidia</taxon>
        <taxon>Analgoidea</taxon>
        <taxon>Pyroglyphidae</taxon>
        <taxon>Dermatophagoidinae</taxon>
        <taxon>Dermatophagoides</taxon>
    </lineage>
</organism>
<dbReference type="GO" id="GO:0042761">
    <property type="term" value="P:very long-chain fatty acid biosynthetic process"/>
    <property type="evidence" value="ECO:0007669"/>
    <property type="project" value="TreeGrafter"/>
</dbReference>
<sequence>MEIDILKPGSETKILTLKDVKATATIKEIKSLIYREKRSLYPERQSLRLDSKGKSLDDKATLDSLSLNRGRVLYLKDLGPQIGWKTVFLAEYAGPLVCYMIPFFRPYLIYGHNADLPMSYVVKIAAFCWTLHYVKRLLETIFVHRFSHSTMPIMNLFKNCSYYWGFAFFIGYYVNHPLYTEPSFGTIQVYTGLILFLLSEYGNYSIHCALRDLRPPGTTERKIPLPTKNPFTFLFNYVSCPNYAYEWYAWASFSIMTQCLPAAMFTVAGFYQMAIWALGKHRNYKKEFPNYPRRRKAIVPFLL</sequence>
<evidence type="ECO:0000256" key="16">
    <source>
        <dbReference type="ARBA" id="ARBA00058640"/>
    </source>
</evidence>
<dbReference type="InterPro" id="IPR000626">
    <property type="entry name" value="Ubiquitin-like_dom"/>
</dbReference>
<dbReference type="Proteomes" id="UP000790347">
    <property type="component" value="Unassembled WGS sequence"/>
</dbReference>
<dbReference type="Pfam" id="PF02544">
    <property type="entry name" value="Steroid_dh"/>
    <property type="match status" value="1"/>
</dbReference>
<dbReference type="GO" id="GO:0005789">
    <property type="term" value="C:endoplasmic reticulum membrane"/>
    <property type="evidence" value="ECO:0007669"/>
    <property type="project" value="UniProtKB-SubCell"/>
</dbReference>
<feature type="domain" description="Ubiquitin-like" evidence="17">
    <location>
        <begin position="19"/>
        <end position="75"/>
    </location>
</feature>
<evidence type="ECO:0000313" key="20">
    <source>
        <dbReference type="Proteomes" id="UP000790347"/>
    </source>
</evidence>
<evidence type="ECO:0000256" key="6">
    <source>
        <dbReference type="ARBA" id="ARBA00022692"/>
    </source>
</evidence>
<accession>A0A922L7R8</accession>
<keyword evidence="14" id="KW-0275">Fatty acid biosynthesis</keyword>
<dbReference type="EMBL" id="SDOV01000005">
    <property type="protein sequence ID" value="KAH7640836.1"/>
    <property type="molecule type" value="Genomic_DNA"/>
</dbReference>
<keyword evidence="9" id="KW-0521">NADP</keyword>
<proteinExistence type="inferred from homology"/>
<dbReference type="PROSITE" id="PS50244">
    <property type="entry name" value="S5A_REDUCTASE"/>
    <property type="match status" value="1"/>
</dbReference>
<evidence type="ECO:0000256" key="7">
    <source>
        <dbReference type="ARBA" id="ARBA00022824"/>
    </source>
</evidence>
<comment type="caution">
    <text evidence="19">The sequence shown here is derived from an EMBL/GenBank/DDBJ whole genome shotgun (WGS) entry which is preliminary data.</text>
</comment>
<evidence type="ECO:0000256" key="14">
    <source>
        <dbReference type="ARBA" id="ARBA00023160"/>
    </source>
</evidence>
<keyword evidence="5" id="KW-0444">Lipid biosynthesis</keyword>
<evidence type="ECO:0000256" key="8">
    <source>
        <dbReference type="ARBA" id="ARBA00022832"/>
    </source>
</evidence>
<dbReference type="OrthoDB" id="540503at2759"/>
<dbReference type="Gene3D" id="3.10.20.90">
    <property type="entry name" value="Phosphatidylinositol 3-kinase Catalytic Subunit, Chain A, domain 1"/>
    <property type="match status" value="1"/>
</dbReference>
<dbReference type="Proteomes" id="UP000828236">
    <property type="component" value="Unassembled WGS sequence"/>
</dbReference>
<evidence type="ECO:0000256" key="3">
    <source>
        <dbReference type="ARBA" id="ARBA00007742"/>
    </source>
</evidence>
<comment type="similarity">
    <text evidence="3">Belongs to the steroid 5-alpha reductase family.</text>
</comment>
<keyword evidence="13" id="KW-0472">Membrane</keyword>
<dbReference type="CDD" id="cd01801">
    <property type="entry name" value="Ubl_TECR_like"/>
    <property type="match status" value="1"/>
</dbReference>
<dbReference type="AlphaFoldDB" id="A0A922L7R8"/>
<reference evidence="18" key="3">
    <citation type="journal article" date="2021" name="World Allergy Organ. J.">
        <title>Chromosome-level assembly of Dermatophagoides farinae genome and transcriptome reveals two novel allergens Der f 37 and Der f 39.</title>
        <authorList>
            <person name="Chen J."/>
            <person name="Cai Z."/>
            <person name="Fan D."/>
            <person name="Hu J."/>
            <person name="Hou Y."/>
            <person name="He Y."/>
            <person name="Zhang Z."/>
            <person name="Zhao Z."/>
            <person name="Gao P."/>
            <person name="Hu W."/>
            <person name="Sun J."/>
            <person name="Li J."/>
            <person name="Ji K."/>
        </authorList>
    </citation>
    <scope>NUCLEOTIDE SEQUENCE</scope>
    <source>
        <strain evidence="18">JKM2019</strain>
    </source>
</reference>
<reference evidence="19" key="4">
    <citation type="journal article" date="2022" name="Res Sq">
        <title>Comparative Genomics Reveals Insights into the Divergent Evolution of Astigmatic Mites and Household Pest Adaptations.</title>
        <authorList>
            <person name="Xiong Q."/>
            <person name="Wan A.T.-Y."/>
            <person name="Liu X.-Y."/>
            <person name="Fung C.S.-H."/>
            <person name="Xiao X."/>
            <person name="Malainual N."/>
            <person name="Hou J."/>
            <person name="Wang L."/>
            <person name="Wang M."/>
            <person name="Yang K."/>
            <person name="Cui Y."/>
            <person name="Leung E."/>
            <person name="Nong W."/>
            <person name="Shin S.-K."/>
            <person name="Au S."/>
            <person name="Jeong K.Y."/>
            <person name="Chew F.T."/>
            <person name="Hui J."/>
            <person name="Leung T.F."/>
            <person name="Tungtrongchitr A."/>
            <person name="Zhong N."/>
            <person name="Liu Z."/>
            <person name="Tsui S."/>
        </authorList>
    </citation>
    <scope>NUCLEOTIDE SEQUENCE</scope>
    <source>
        <strain evidence="19">Derf</strain>
        <tissue evidence="19">Whole organism</tissue>
    </source>
</reference>
<reference evidence="18" key="2">
    <citation type="submission" date="2020-06" db="EMBL/GenBank/DDBJ databases">
        <authorList>
            <person name="Ji K."/>
            <person name="Li J."/>
        </authorList>
    </citation>
    <scope>NUCLEOTIDE SEQUENCE</scope>
    <source>
        <strain evidence="18">JKM2019</strain>
        <tissue evidence="18">Whole body</tissue>
    </source>
</reference>
<protein>
    <recommendedName>
        <fullName evidence="4">very-long-chain enoyl-CoA reductase</fullName>
        <ecNumber evidence="4">1.3.1.93</ecNumber>
    </recommendedName>
</protein>
<dbReference type="FunFam" id="3.10.20.90:FF:000131">
    <property type="entry name" value="trans-2,3-enoyl-CoA reductase-like"/>
    <property type="match status" value="1"/>
</dbReference>
<comment type="pathway">
    <text evidence="2">Lipid metabolism; fatty acid biosynthesis.</text>
</comment>
<dbReference type="GO" id="GO:0102758">
    <property type="term" value="F:very-long-chain enoyl-CoA reductase activity"/>
    <property type="evidence" value="ECO:0007669"/>
    <property type="project" value="UniProtKB-EC"/>
</dbReference>
<evidence type="ECO:0000313" key="19">
    <source>
        <dbReference type="EMBL" id="KAH9526421.1"/>
    </source>
</evidence>
<dbReference type="FunFam" id="1.20.120.1630:FF:000010">
    <property type="entry name" value="Steroid alpha reductase family protein"/>
    <property type="match status" value="1"/>
</dbReference>
<keyword evidence="11" id="KW-0560">Oxidoreductase</keyword>
<keyword evidence="10" id="KW-1133">Transmembrane helix</keyword>
<dbReference type="EC" id="1.3.1.93" evidence="4"/>
<keyword evidence="6" id="KW-0812">Transmembrane</keyword>
<evidence type="ECO:0000256" key="4">
    <source>
        <dbReference type="ARBA" id="ARBA00012530"/>
    </source>
</evidence>